<dbReference type="Gene3D" id="3.30.70.100">
    <property type="match status" value="1"/>
</dbReference>
<dbReference type="GO" id="GO:0046872">
    <property type="term" value="F:metal ion binding"/>
    <property type="evidence" value="ECO:0007669"/>
    <property type="project" value="InterPro"/>
</dbReference>
<dbReference type="InterPro" id="IPR032675">
    <property type="entry name" value="LRR_dom_sf"/>
</dbReference>
<organism evidence="4">
    <name type="scientific">Solanum demissum</name>
    <name type="common">Wild potato</name>
    <dbReference type="NCBI Taxonomy" id="50514"/>
    <lineage>
        <taxon>Eukaryota</taxon>
        <taxon>Viridiplantae</taxon>
        <taxon>Streptophyta</taxon>
        <taxon>Embryophyta</taxon>
        <taxon>Tracheophyta</taxon>
        <taxon>Spermatophyta</taxon>
        <taxon>Magnoliopsida</taxon>
        <taxon>eudicotyledons</taxon>
        <taxon>Gunneridae</taxon>
        <taxon>Pentapetalae</taxon>
        <taxon>asterids</taxon>
        <taxon>lamiids</taxon>
        <taxon>Solanales</taxon>
        <taxon>Solanaceae</taxon>
        <taxon>Solanoideae</taxon>
        <taxon>Solaneae</taxon>
        <taxon>Solanum</taxon>
    </lineage>
</organism>
<protein>
    <submittedName>
        <fullName evidence="4">Late blight resistance protein, putative</fullName>
    </submittedName>
</protein>
<name>Q0KIS6_SOLDE</name>
<proteinExistence type="predicted"/>
<accession>Q0KIS6</accession>
<comment type="subcellular location">
    <subcellularLocation>
        <location evidence="1">Membrane</location>
        <topology evidence="1">Peripheral membrane protein</topology>
    </subcellularLocation>
</comment>
<dbReference type="InterPro" id="IPR055414">
    <property type="entry name" value="LRR_R13L4/SHOC2-like"/>
</dbReference>
<dbReference type="GO" id="GO:0016020">
    <property type="term" value="C:membrane"/>
    <property type="evidence" value="ECO:0007669"/>
    <property type="project" value="UniProtKB-SubCell"/>
</dbReference>
<dbReference type="InterPro" id="IPR006121">
    <property type="entry name" value="HMA_dom"/>
</dbReference>
<dbReference type="EMBL" id="AC149265">
    <property type="protein sequence ID" value="ABI34346.1"/>
    <property type="molecule type" value="Genomic_DNA"/>
</dbReference>
<dbReference type="PROSITE" id="PS50846">
    <property type="entry name" value="HMA_2"/>
    <property type="match status" value="1"/>
</dbReference>
<dbReference type="PANTHER" id="PTHR15140:SF42">
    <property type="entry name" value="LATE BLIGHT RESISTANCE PROTEIN R1-A-LIKE"/>
    <property type="match status" value="1"/>
</dbReference>
<evidence type="ECO:0000259" key="3">
    <source>
        <dbReference type="PROSITE" id="PS50846"/>
    </source>
</evidence>
<sequence>MESSGSLVCSVLFKNYNRHFACHPFVSRAFAISRILPNFKFLKVLDLEHQVFIDFIPTELFYLRYLSAYIDQNSIPSSISNLLNLETLILKSISAAKHNRVLLPSTVWDMVKLRHLHIPDFSTENEEALLENSAKLYDLETLSTPYFSRVEDAELMLRKTPNLRKLICAVECLDLMEIPSCFMDILSLKYIEVDNCSESVVKSARNIQETQKMVLKFDTSHAKEIRKAFKRLASLPGIQSIAIDKNEKKFTVIGDMDANEAQLVVSKLRKRGQL</sequence>
<dbReference type="Gene3D" id="3.80.10.10">
    <property type="entry name" value="Ribonuclease Inhibitor"/>
    <property type="match status" value="1"/>
</dbReference>
<dbReference type="AlphaFoldDB" id="Q0KIS6"/>
<feature type="domain" description="HMA" evidence="3">
    <location>
        <begin position="210"/>
        <end position="274"/>
    </location>
</feature>
<evidence type="ECO:0000313" key="4">
    <source>
        <dbReference type="EMBL" id="ABI34346.1"/>
    </source>
</evidence>
<reference evidence="4" key="2">
    <citation type="submission" date="2006-08" db="EMBL/GenBank/DDBJ databases">
        <authorList>
            <person name="Childs K."/>
        </authorList>
    </citation>
    <scope>NUCLEOTIDE SEQUENCE</scope>
</reference>
<evidence type="ECO:0000256" key="1">
    <source>
        <dbReference type="ARBA" id="ARBA00004170"/>
    </source>
</evidence>
<reference evidence="4" key="1">
    <citation type="submission" date="2004-05" db="EMBL/GenBank/DDBJ databases">
        <authorList>
            <person name="Buell R."/>
            <person name="Liu J."/>
            <person name="Childs K."/>
            <person name="Zaborsky J."/>
            <person name="Tallon L."/>
            <person name="Wirtz U."/>
            <person name="Wei F."/>
            <person name="Kuang H."/>
            <person name="Zhang P."/>
            <person name="Marano M."/>
            <person name="Baker B."/>
        </authorList>
    </citation>
    <scope>NUCLEOTIDE SEQUENCE</scope>
</reference>
<dbReference type="SUPFAM" id="SSF52047">
    <property type="entry name" value="RNI-like"/>
    <property type="match status" value="1"/>
</dbReference>
<gene>
    <name evidence="4" type="ORF">SDM1_44t00008</name>
</gene>
<dbReference type="PANTHER" id="PTHR15140">
    <property type="entry name" value="TUBULIN-SPECIFIC CHAPERONE E"/>
    <property type="match status" value="1"/>
</dbReference>
<dbReference type="Pfam" id="PF23598">
    <property type="entry name" value="LRR_14"/>
    <property type="match status" value="1"/>
</dbReference>
<evidence type="ECO:0000256" key="2">
    <source>
        <dbReference type="ARBA" id="ARBA00022737"/>
    </source>
</evidence>
<keyword evidence="2" id="KW-0677">Repeat</keyword>
<dbReference type="GO" id="GO:0009626">
    <property type="term" value="P:plant-type hypersensitive response"/>
    <property type="evidence" value="ECO:0007669"/>
    <property type="project" value="UniProtKB-KW"/>
</dbReference>